<dbReference type="InterPro" id="IPR032914">
    <property type="entry name" value="Vam6/VPS39/TRAP1"/>
</dbReference>
<dbReference type="InterPro" id="IPR000547">
    <property type="entry name" value="Clathrin_H-chain/VPS_repeat"/>
</dbReference>
<dbReference type="PANTHER" id="PTHR12894">
    <property type="entry name" value="CNH DOMAIN CONTAINING"/>
    <property type="match status" value="1"/>
</dbReference>
<dbReference type="Proteomes" id="UP000193380">
    <property type="component" value="Unassembled WGS sequence"/>
</dbReference>
<reference evidence="3" key="2">
    <citation type="submission" date="2014-03" db="EMBL/GenBank/DDBJ databases">
        <authorList>
            <person name="Genoscope - CEA"/>
        </authorList>
    </citation>
    <scope>NUCLEOTIDE SEQUENCE</scope>
</reference>
<dbReference type="GO" id="GO:0005737">
    <property type="term" value="C:cytoplasm"/>
    <property type="evidence" value="ECO:0007669"/>
    <property type="project" value="TreeGrafter"/>
</dbReference>
<feature type="domain" description="CNH" evidence="2">
    <location>
        <begin position="23"/>
        <end position="297"/>
    </location>
</feature>
<dbReference type="STRING" id="8022.A0A060WJR4"/>
<dbReference type="PROSITE" id="PS50236">
    <property type="entry name" value="CHCR"/>
    <property type="match status" value="1"/>
</dbReference>
<dbReference type="InterPro" id="IPR001180">
    <property type="entry name" value="CNH_dom"/>
</dbReference>
<dbReference type="InterPro" id="IPR019452">
    <property type="entry name" value="VPS39/TGF_beta_rcpt-assoc_1"/>
</dbReference>
<accession>A0A060WJR4</accession>
<dbReference type="GO" id="GO:0034058">
    <property type="term" value="P:endosomal vesicle fusion"/>
    <property type="evidence" value="ECO:0007669"/>
    <property type="project" value="TreeGrafter"/>
</dbReference>
<dbReference type="Pfam" id="PF00780">
    <property type="entry name" value="CNH"/>
    <property type="match status" value="1"/>
</dbReference>
<sequence>MSLKAFTQVQVYEKLPNPKEKDKFSIHSLECYDRNIYIGTKDSLVQHLILPSSSDTKDSSQSPREGRMKLLGSSSPVTQLRVIPVLNHLLVLWDRSVSALNMFSLEPLPFLKRIQHVSFFEVCESALSTSSQSVCVELVTASSRSRVVRIHVVGVERWDCVKEVSLPQEPVALAVYDNTLCVATSDRYFLHDHKSGSTVDLFPHNLSRQNIIVSTAGKGEFLLNGPGSLGMFVMKNGICQRPPVQWSEELLAAVVCYPYILALQPQALYVYSMVDQHLKQTVPLLRARGLLSTTEGVYVFMEREILGLSHVPFEEQIQTLVRYERVEEALGLLGGVQAHLPQVSYKELHKIITCMDGFIKFYQGSFSEAKELFIKGELDPRELISLYPEMEPLCETFHSQLVKVNNAKELLALRQEDRTTFQQYLDFLGDFLMVVRGTKQGVECSEDIDTAQLRMYTEQGDRVDLDALVSSPNSCSIDKCVPLLELHKRFFTLGLLYQSHGHHIKAIQTWVKITDGQYEDSSCSNVYEHIVRTLSRLKQRDVVWTFADWALQRNQEVGIQIFTKRDPEDQDTFAQEDVLTFLKNYSLALMLFLEFLVHDLKSKEEKHHTLLATAYVTHILRALQNGKGTDSDGGMTRDKLQQLLWQSSLYDTMTVHEAIQPTVLHTEQAILLGRAGDHYQALQTLVHKERDLQVAGAYCRRAAGWQERELEHTLFLTLLRIYLGSNELASAAVDLLNANTAAFDLDTVLQVLPDSWSVQLVSQFLLGSLRGTFHQRRMAGVERGLAQVELLRHKYTWAQASKRMLKLDKGLVCNTCQKDLTEPEFVCSLRGELVHTNCGSYTDTATKGPDDIMSVILLLTQV</sequence>
<organism evidence="3 4">
    <name type="scientific">Oncorhynchus mykiss</name>
    <name type="common">Rainbow trout</name>
    <name type="synonym">Salmo gairdneri</name>
    <dbReference type="NCBI Taxonomy" id="8022"/>
    <lineage>
        <taxon>Eukaryota</taxon>
        <taxon>Metazoa</taxon>
        <taxon>Chordata</taxon>
        <taxon>Craniata</taxon>
        <taxon>Vertebrata</taxon>
        <taxon>Euteleostomi</taxon>
        <taxon>Actinopterygii</taxon>
        <taxon>Neopterygii</taxon>
        <taxon>Teleostei</taxon>
        <taxon>Protacanthopterygii</taxon>
        <taxon>Salmoniformes</taxon>
        <taxon>Salmonidae</taxon>
        <taxon>Salmoninae</taxon>
        <taxon>Oncorhynchus</taxon>
    </lineage>
</organism>
<protein>
    <recommendedName>
        <fullName evidence="2">CNH domain-containing protein</fullName>
    </recommendedName>
</protein>
<evidence type="ECO:0000259" key="2">
    <source>
        <dbReference type="PROSITE" id="PS50219"/>
    </source>
</evidence>
<dbReference type="GO" id="GO:0006886">
    <property type="term" value="P:intracellular protein transport"/>
    <property type="evidence" value="ECO:0007669"/>
    <property type="project" value="UniProtKB-UniRule"/>
</dbReference>
<dbReference type="GO" id="GO:0006914">
    <property type="term" value="P:autophagy"/>
    <property type="evidence" value="ECO:0007669"/>
    <property type="project" value="TreeGrafter"/>
</dbReference>
<dbReference type="PROSITE" id="PS50219">
    <property type="entry name" value="CNH"/>
    <property type="match status" value="1"/>
</dbReference>
<dbReference type="AlphaFoldDB" id="A0A060WJR4"/>
<reference evidence="3" key="1">
    <citation type="journal article" date="2014" name="Nat. Commun.">
        <title>The rainbow trout genome provides novel insights into evolution after whole-genome duplication in vertebrates.</title>
        <authorList>
            <person name="Berthelot C."/>
            <person name="Brunet F."/>
            <person name="Chalopin D."/>
            <person name="Juanchich A."/>
            <person name="Bernard M."/>
            <person name="Noel B."/>
            <person name="Bento P."/>
            <person name="Da Silva C."/>
            <person name="Labadie K."/>
            <person name="Alberti A."/>
            <person name="Aury J.M."/>
            <person name="Louis A."/>
            <person name="Dehais P."/>
            <person name="Bardou P."/>
            <person name="Montfort J."/>
            <person name="Klopp C."/>
            <person name="Cabau C."/>
            <person name="Gaspin C."/>
            <person name="Thorgaard G.H."/>
            <person name="Boussaha M."/>
            <person name="Quillet E."/>
            <person name="Guyomard R."/>
            <person name="Galiana D."/>
            <person name="Bobe J."/>
            <person name="Volff J.N."/>
            <person name="Genet C."/>
            <person name="Wincker P."/>
            <person name="Jaillon O."/>
            <person name="Roest Crollius H."/>
            <person name="Guiguen Y."/>
        </authorList>
    </citation>
    <scope>NUCLEOTIDE SEQUENCE [LARGE SCALE GENOMIC DNA]</scope>
</reference>
<dbReference type="EMBL" id="FR904509">
    <property type="protein sequence ID" value="CDQ65489.1"/>
    <property type="molecule type" value="Genomic_DNA"/>
</dbReference>
<evidence type="ECO:0000256" key="1">
    <source>
        <dbReference type="PROSITE-ProRule" id="PRU01006"/>
    </source>
</evidence>
<evidence type="ECO:0000313" key="4">
    <source>
        <dbReference type="Proteomes" id="UP000193380"/>
    </source>
</evidence>
<dbReference type="PANTHER" id="PTHR12894:SF30">
    <property type="entry name" value="TRANSFORMING GROWTH FACTOR-BETA RECEPTOR-ASSOCIATED PROTEIN 1-LIKE"/>
    <property type="match status" value="1"/>
</dbReference>
<dbReference type="PaxDb" id="8022-A0A060WJR4"/>
<name>A0A060WJR4_ONCMY</name>
<gene>
    <name evidence="3" type="ORF">GSONMT00073401001</name>
</gene>
<proteinExistence type="predicted"/>
<dbReference type="GO" id="GO:0016020">
    <property type="term" value="C:membrane"/>
    <property type="evidence" value="ECO:0007669"/>
    <property type="project" value="TreeGrafter"/>
</dbReference>
<dbReference type="Pfam" id="PF10366">
    <property type="entry name" value="Vps39_1"/>
    <property type="match status" value="1"/>
</dbReference>
<feature type="repeat" description="CHCR" evidence="1">
    <location>
        <begin position="558"/>
        <end position="727"/>
    </location>
</feature>
<evidence type="ECO:0000313" key="3">
    <source>
        <dbReference type="EMBL" id="CDQ65489.1"/>
    </source>
</evidence>